<reference evidence="2" key="1">
    <citation type="submission" date="2015-07" db="EMBL/GenBank/DDBJ databases">
        <title>Transcriptome Assembly of Anthurium amnicola.</title>
        <authorList>
            <person name="Suzuki J."/>
        </authorList>
    </citation>
    <scope>NUCLEOTIDE SEQUENCE</scope>
</reference>
<feature type="non-terminal residue" evidence="2">
    <location>
        <position position="133"/>
    </location>
</feature>
<dbReference type="AlphaFoldDB" id="A0A1D1YEZ0"/>
<name>A0A1D1YEZ0_9ARAE</name>
<protein>
    <submittedName>
        <fullName evidence="2">Uncharacterized protein</fullName>
    </submittedName>
</protein>
<organism evidence="2">
    <name type="scientific">Anthurium amnicola</name>
    <dbReference type="NCBI Taxonomy" id="1678845"/>
    <lineage>
        <taxon>Eukaryota</taxon>
        <taxon>Viridiplantae</taxon>
        <taxon>Streptophyta</taxon>
        <taxon>Embryophyta</taxon>
        <taxon>Tracheophyta</taxon>
        <taxon>Spermatophyta</taxon>
        <taxon>Magnoliopsida</taxon>
        <taxon>Liliopsida</taxon>
        <taxon>Araceae</taxon>
        <taxon>Pothoideae</taxon>
        <taxon>Potheae</taxon>
        <taxon>Anthurium</taxon>
    </lineage>
</organism>
<feature type="compositionally biased region" description="Basic and acidic residues" evidence="1">
    <location>
        <begin position="58"/>
        <end position="74"/>
    </location>
</feature>
<feature type="compositionally biased region" description="Basic and acidic residues" evidence="1">
    <location>
        <begin position="92"/>
        <end position="133"/>
    </location>
</feature>
<sequence length="133" mass="15370">MDARDSSHSRVTRNVDESIDYRNSRVEDDEEWEGSDKRKHRSSNKLRQNSSSVEAEEREAAKRKSSGDRNDGRRKSGGSSRADSGDEEDYDDAKRDLRSKIQKKNPEDKGERRSSDGYRERESESSRKVRGDE</sequence>
<feature type="compositionally biased region" description="Basic and acidic residues" evidence="1">
    <location>
        <begin position="1"/>
        <end position="26"/>
    </location>
</feature>
<evidence type="ECO:0000313" key="2">
    <source>
        <dbReference type="EMBL" id="JAT53202.1"/>
    </source>
</evidence>
<gene>
    <name evidence="2" type="ORF">g.82462</name>
</gene>
<accession>A0A1D1YEZ0</accession>
<feature type="region of interest" description="Disordered" evidence="1">
    <location>
        <begin position="1"/>
        <end position="133"/>
    </location>
</feature>
<evidence type="ECO:0000256" key="1">
    <source>
        <dbReference type="SAM" id="MobiDB-lite"/>
    </source>
</evidence>
<proteinExistence type="predicted"/>
<dbReference type="EMBL" id="GDJX01014734">
    <property type="protein sequence ID" value="JAT53202.1"/>
    <property type="molecule type" value="Transcribed_RNA"/>
</dbReference>